<keyword evidence="2" id="KW-0732">Signal</keyword>
<reference evidence="4 5" key="1">
    <citation type="submission" date="2024-06" db="EMBL/GenBank/DDBJ databases">
        <title>The Natural Products Discovery Center: Release of the First 8490 Sequenced Strains for Exploring Actinobacteria Biosynthetic Diversity.</title>
        <authorList>
            <person name="Kalkreuter E."/>
            <person name="Kautsar S.A."/>
            <person name="Yang D."/>
            <person name="Bader C.D."/>
            <person name="Teijaro C.N."/>
            <person name="Fluegel L."/>
            <person name="Davis C.M."/>
            <person name="Simpson J.R."/>
            <person name="Lauterbach L."/>
            <person name="Steele A.D."/>
            <person name="Gui C."/>
            <person name="Meng S."/>
            <person name="Li G."/>
            <person name="Viehrig K."/>
            <person name="Ye F."/>
            <person name="Su P."/>
            <person name="Kiefer A.F."/>
            <person name="Nichols A."/>
            <person name="Cepeda A.J."/>
            <person name="Yan W."/>
            <person name="Fan B."/>
            <person name="Jiang Y."/>
            <person name="Adhikari A."/>
            <person name="Zheng C.-J."/>
            <person name="Schuster L."/>
            <person name="Cowan T.M."/>
            <person name="Smanski M.J."/>
            <person name="Chevrette M.G."/>
            <person name="De Carvalho L.P.S."/>
            <person name="Shen B."/>
        </authorList>
    </citation>
    <scope>NUCLEOTIDE SEQUENCE [LARGE SCALE GENOMIC DNA]</scope>
    <source>
        <strain evidence="4 5">NPDC006434</strain>
    </source>
</reference>
<accession>A0ABV2V1M9</accession>
<feature type="domain" description="PepSY" evidence="3">
    <location>
        <begin position="72"/>
        <end position="126"/>
    </location>
</feature>
<sequence>MNVKTRAMTALSTGLLLFGLVACGGSDSGDSAAGGSDKQAAQDAGAAAEDGSGSEAAEGGDAVEKPLTGEAKQKAEAAALAAFPGTVVKSEEDAENPGTYAVEIKKADGSEIEVYLDPKTYKVLKTKNEEGDEDGS</sequence>
<gene>
    <name evidence="4" type="ORF">ABZZ21_24870</name>
</gene>
<evidence type="ECO:0000313" key="4">
    <source>
        <dbReference type="EMBL" id="MET9847721.1"/>
    </source>
</evidence>
<dbReference type="RefSeq" id="WP_355399142.1">
    <property type="nucleotide sequence ID" value="NZ_JBEXPZ010000033.1"/>
</dbReference>
<protein>
    <submittedName>
        <fullName evidence="4">PepSY domain-containing protein</fullName>
    </submittedName>
</protein>
<dbReference type="EMBL" id="JBEXPZ010000033">
    <property type="protein sequence ID" value="MET9847721.1"/>
    <property type="molecule type" value="Genomic_DNA"/>
</dbReference>
<name>A0ABV2V1M9_9ACTN</name>
<feature type="compositionally biased region" description="Low complexity" evidence="1">
    <location>
        <begin position="28"/>
        <end position="60"/>
    </location>
</feature>
<proteinExistence type="predicted"/>
<feature type="region of interest" description="Disordered" evidence="1">
    <location>
        <begin position="28"/>
        <end position="61"/>
    </location>
</feature>
<keyword evidence="5" id="KW-1185">Reference proteome</keyword>
<evidence type="ECO:0000259" key="3">
    <source>
        <dbReference type="Pfam" id="PF03413"/>
    </source>
</evidence>
<dbReference type="PROSITE" id="PS51257">
    <property type="entry name" value="PROKAR_LIPOPROTEIN"/>
    <property type="match status" value="1"/>
</dbReference>
<dbReference type="Pfam" id="PF03413">
    <property type="entry name" value="PepSY"/>
    <property type="match status" value="1"/>
</dbReference>
<dbReference type="InterPro" id="IPR025711">
    <property type="entry name" value="PepSY"/>
</dbReference>
<evidence type="ECO:0000313" key="5">
    <source>
        <dbReference type="Proteomes" id="UP001550210"/>
    </source>
</evidence>
<dbReference type="Proteomes" id="UP001550210">
    <property type="component" value="Unassembled WGS sequence"/>
</dbReference>
<dbReference type="Gene3D" id="3.30.505.20">
    <property type="match status" value="1"/>
</dbReference>
<feature type="signal peptide" evidence="2">
    <location>
        <begin position="1"/>
        <end position="24"/>
    </location>
</feature>
<evidence type="ECO:0000256" key="1">
    <source>
        <dbReference type="SAM" id="MobiDB-lite"/>
    </source>
</evidence>
<feature type="chain" id="PRO_5046121846" evidence="2">
    <location>
        <begin position="25"/>
        <end position="136"/>
    </location>
</feature>
<evidence type="ECO:0000256" key="2">
    <source>
        <dbReference type="SAM" id="SignalP"/>
    </source>
</evidence>
<comment type="caution">
    <text evidence="4">The sequence shown here is derived from an EMBL/GenBank/DDBJ whole genome shotgun (WGS) entry which is preliminary data.</text>
</comment>
<organism evidence="4 5">
    <name type="scientific">Streptomyces ossamyceticus</name>
    <dbReference type="NCBI Taxonomy" id="249581"/>
    <lineage>
        <taxon>Bacteria</taxon>
        <taxon>Bacillati</taxon>
        <taxon>Actinomycetota</taxon>
        <taxon>Actinomycetes</taxon>
        <taxon>Kitasatosporales</taxon>
        <taxon>Streptomycetaceae</taxon>
        <taxon>Streptomyces</taxon>
    </lineage>
</organism>